<feature type="region of interest" description="Disordered" evidence="1">
    <location>
        <begin position="1"/>
        <end position="41"/>
    </location>
</feature>
<accession>A0A2T0A551</accession>
<evidence type="ECO:0000313" key="2">
    <source>
        <dbReference type="EMBL" id="PRQ73123.1"/>
    </source>
</evidence>
<evidence type="ECO:0000256" key="1">
    <source>
        <dbReference type="SAM" id="MobiDB-lite"/>
    </source>
</evidence>
<feature type="region of interest" description="Disordered" evidence="1">
    <location>
        <begin position="302"/>
        <end position="326"/>
    </location>
</feature>
<protein>
    <submittedName>
        <fullName evidence="2">Proteophosphoglycan ppg4</fullName>
    </submittedName>
</protein>
<dbReference type="Gene3D" id="3.80.10.10">
    <property type="entry name" value="Ribonuclease Inhibitor"/>
    <property type="match status" value="1"/>
</dbReference>
<dbReference type="SUPFAM" id="SSF52047">
    <property type="entry name" value="RNI-like"/>
    <property type="match status" value="1"/>
</dbReference>
<dbReference type="Proteomes" id="UP000239560">
    <property type="component" value="Unassembled WGS sequence"/>
</dbReference>
<reference evidence="2 3" key="1">
    <citation type="journal article" date="2018" name="Elife">
        <title>Functional genomics of lipid metabolism in the oleaginous yeast Rhodosporidium toruloides.</title>
        <authorList>
            <person name="Coradetti S.T."/>
            <person name="Pinel D."/>
            <person name="Geiselman G."/>
            <person name="Ito M."/>
            <person name="Mondo S."/>
            <person name="Reilly M.C."/>
            <person name="Cheng Y.F."/>
            <person name="Bauer S."/>
            <person name="Grigoriev I."/>
            <person name="Gladden J.M."/>
            <person name="Simmons B.A."/>
            <person name="Brem R."/>
            <person name="Arkin A.P."/>
            <person name="Skerker J.M."/>
        </authorList>
    </citation>
    <scope>NUCLEOTIDE SEQUENCE [LARGE SCALE GENOMIC DNA]</scope>
    <source>
        <strain evidence="2 3">NBRC 0880</strain>
    </source>
</reference>
<dbReference type="InterPro" id="IPR032675">
    <property type="entry name" value="LRR_dom_sf"/>
</dbReference>
<sequence length="441" mass="47181">MPLRTYKKARTESDAPSTPATSPAVSSKSSSSPHRSLADLPKEVLARVAASVGRGRKGDPDDDARSDLLALASTCSALRQAAISCFNFSVRLDSPKAVVGLAKVFGQKTRSSASLSSLVQCIQVLAVELESLSSPKPPSFSTLSSSFASLFPAFSGITTLELYLPPHESLASLFSTDGDAFILRGLSNLRSFTLRGGFVWFHELLTAWNKLEILDLAIVRGDCNSFSPFASNAPPPCKLRNLTIHSSTLTDAMIAHILRGQMGLQTLDISLPGTAGKAWTAIEKVVPKIEVLRLRNSWASTARQKGTKKEEAETPDADELQEQAASPTSPLLPLLKAAKSLETLLLTPAMLPSLPSAVESFTELVSYLAVVDVLELDGFSLTSPLFAALEAALNKHKLPSLERIETQSIVKGKKGPGAKAEKAFEQACRKHGVEWVTGTDD</sequence>
<organism evidence="2 3">
    <name type="scientific">Rhodotorula toruloides</name>
    <name type="common">Yeast</name>
    <name type="synonym">Rhodosporidium toruloides</name>
    <dbReference type="NCBI Taxonomy" id="5286"/>
    <lineage>
        <taxon>Eukaryota</taxon>
        <taxon>Fungi</taxon>
        <taxon>Dikarya</taxon>
        <taxon>Basidiomycota</taxon>
        <taxon>Pucciniomycotina</taxon>
        <taxon>Microbotryomycetes</taxon>
        <taxon>Sporidiobolales</taxon>
        <taxon>Sporidiobolaceae</taxon>
        <taxon>Rhodotorula</taxon>
    </lineage>
</organism>
<proteinExistence type="predicted"/>
<comment type="caution">
    <text evidence="2">The sequence shown here is derived from an EMBL/GenBank/DDBJ whole genome shotgun (WGS) entry which is preliminary data.</text>
</comment>
<dbReference type="AlphaFoldDB" id="A0A2T0A551"/>
<dbReference type="OrthoDB" id="2526907at2759"/>
<name>A0A2T0A551_RHOTO</name>
<evidence type="ECO:0000313" key="3">
    <source>
        <dbReference type="Proteomes" id="UP000239560"/>
    </source>
</evidence>
<dbReference type="EMBL" id="LCTV02000008">
    <property type="protein sequence ID" value="PRQ73123.1"/>
    <property type="molecule type" value="Genomic_DNA"/>
</dbReference>
<feature type="compositionally biased region" description="Low complexity" evidence="1">
    <location>
        <begin position="14"/>
        <end position="35"/>
    </location>
</feature>
<gene>
    <name evidence="2" type="ORF">AAT19DRAFT_15876</name>
</gene>